<proteinExistence type="predicted"/>
<dbReference type="PROSITE" id="PS01009">
    <property type="entry name" value="CRISP_1"/>
    <property type="match status" value="1"/>
</dbReference>
<evidence type="ECO:0000313" key="10">
    <source>
        <dbReference type="Proteomes" id="UP000663855"/>
    </source>
</evidence>
<dbReference type="OrthoDB" id="337038at2759"/>
<name>A0A814XFI7_9BILA</name>
<dbReference type="Proteomes" id="UP000681720">
    <property type="component" value="Unassembled WGS sequence"/>
</dbReference>
<dbReference type="Proteomes" id="UP000663866">
    <property type="component" value="Unassembled WGS sequence"/>
</dbReference>
<dbReference type="PANTHER" id="PTHR10334">
    <property type="entry name" value="CYSTEINE-RICH SECRETORY PROTEIN-RELATED"/>
    <property type="match status" value="1"/>
</dbReference>
<keyword evidence="11" id="KW-1185">Reference proteome</keyword>
<dbReference type="InterPro" id="IPR014044">
    <property type="entry name" value="CAP_dom"/>
</dbReference>
<reference evidence="3" key="1">
    <citation type="submission" date="2021-02" db="EMBL/GenBank/DDBJ databases">
        <authorList>
            <person name="Nowell W R."/>
        </authorList>
    </citation>
    <scope>NUCLEOTIDE SEQUENCE</scope>
</reference>
<dbReference type="EMBL" id="CAJOBH010003642">
    <property type="protein sequence ID" value="CAF3960216.1"/>
    <property type="molecule type" value="Genomic_DNA"/>
</dbReference>
<evidence type="ECO:0000313" key="8">
    <source>
        <dbReference type="EMBL" id="CAF4240303.1"/>
    </source>
</evidence>
<dbReference type="InterPro" id="IPR035940">
    <property type="entry name" value="CAP_sf"/>
</dbReference>
<dbReference type="EMBL" id="CAJNRF010017655">
    <property type="protein sequence ID" value="CAF2234992.1"/>
    <property type="molecule type" value="Genomic_DNA"/>
</dbReference>
<dbReference type="EMBL" id="CAJOBJ010002676">
    <property type="protein sequence ID" value="CAF3935134.1"/>
    <property type="molecule type" value="Genomic_DNA"/>
</dbReference>
<dbReference type="GO" id="GO:0005576">
    <property type="term" value="C:extracellular region"/>
    <property type="evidence" value="ECO:0007669"/>
    <property type="project" value="InterPro"/>
</dbReference>
<organism evidence="3 10">
    <name type="scientific">Rotaria magnacalcarata</name>
    <dbReference type="NCBI Taxonomy" id="392030"/>
    <lineage>
        <taxon>Eukaryota</taxon>
        <taxon>Metazoa</taxon>
        <taxon>Spiralia</taxon>
        <taxon>Gnathifera</taxon>
        <taxon>Rotifera</taxon>
        <taxon>Eurotatoria</taxon>
        <taxon>Bdelloidea</taxon>
        <taxon>Philodinida</taxon>
        <taxon>Philodinidae</taxon>
        <taxon>Rotaria</taxon>
    </lineage>
</organism>
<dbReference type="Proteomes" id="UP000681967">
    <property type="component" value="Unassembled WGS sequence"/>
</dbReference>
<evidence type="ECO:0000313" key="9">
    <source>
        <dbReference type="EMBL" id="CAF4273382.1"/>
    </source>
</evidence>
<gene>
    <name evidence="7" type="ORF">BYL167_LOCUS11500</name>
    <name evidence="3" type="ORF">CJN711_LOCUS12628</name>
    <name evidence="6" type="ORF">GIL414_LOCUS8284</name>
    <name evidence="4" type="ORF">KQP761_LOCUS16562</name>
    <name evidence="9" type="ORF">OVN521_LOCUS30221</name>
    <name evidence="8" type="ORF">UXM345_LOCUS30143</name>
    <name evidence="5" type="ORF">WKI299_LOCUS36216</name>
</gene>
<dbReference type="InterPro" id="IPR018244">
    <property type="entry name" value="Allrgn_V5/Tpx1_CS"/>
</dbReference>
<feature type="chain" id="PRO_5035604457" description="SCP domain-containing protein" evidence="1">
    <location>
        <begin position="25"/>
        <end position="218"/>
    </location>
</feature>
<dbReference type="InterPro" id="IPR001283">
    <property type="entry name" value="CRISP-related"/>
</dbReference>
<dbReference type="Proteomes" id="UP000663856">
    <property type="component" value="Unassembled WGS sequence"/>
</dbReference>
<keyword evidence="1" id="KW-0732">Signal</keyword>
<evidence type="ECO:0000256" key="1">
    <source>
        <dbReference type="SAM" id="SignalP"/>
    </source>
</evidence>
<evidence type="ECO:0000259" key="2">
    <source>
        <dbReference type="SMART" id="SM00198"/>
    </source>
</evidence>
<dbReference type="Proteomes" id="UP000663842">
    <property type="component" value="Unassembled WGS sequence"/>
</dbReference>
<dbReference type="Proteomes" id="UP000663855">
    <property type="component" value="Unassembled WGS sequence"/>
</dbReference>
<feature type="domain" description="SCP" evidence="2">
    <location>
        <begin position="79"/>
        <end position="206"/>
    </location>
</feature>
<dbReference type="SUPFAM" id="SSF55797">
    <property type="entry name" value="PR-1-like"/>
    <property type="match status" value="1"/>
</dbReference>
<evidence type="ECO:0000313" key="4">
    <source>
        <dbReference type="EMBL" id="CAF1534940.1"/>
    </source>
</evidence>
<evidence type="ECO:0000313" key="6">
    <source>
        <dbReference type="EMBL" id="CAF3935134.1"/>
    </source>
</evidence>
<comment type="caution">
    <text evidence="3">The sequence shown here is derived from an EMBL/GenBank/DDBJ whole genome shotgun (WGS) entry which is preliminary data.</text>
</comment>
<dbReference type="PRINTS" id="PR00837">
    <property type="entry name" value="V5TPXLIKE"/>
</dbReference>
<accession>A0A814XFI7</accession>
<feature type="signal peptide" evidence="1">
    <location>
        <begin position="1"/>
        <end position="24"/>
    </location>
</feature>
<dbReference type="EMBL" id="CAJOBG010009775">
    <property type="protein sequence ID" value="CAF4273382.1"/>
    <property type="molecule type" value="Genomic_DNA"/>
</dbReference>
<protein>
    <recommendedName>
        <fullName evidence="2">SCP domain-containing protein</fullName>
    </recommendedName>
</protein>
<dbReference type="EMBL" id="CAJNOW010008320">
    <property type="protein sequence ID" value="CAF1534940.1"/>
    <property type="molecule type" value="Genomic_DNA"/>
</dbReference>
<evidence type="ECO:0000313" key="7">
    <source>
        <dbReference type="EMBL" id="CAF3960216.1"/>
    </source>
</evidence>
<dbReference type="Proteomes" id="UP000663834">
    <property type="component" value="Unassembled WGS sequence"/>
</dbReference>
<dbReference type="FunFam" id="3.40.33.10:FF:000002">
    <property type="entry name" value="Golgi-associated plant pathogenesis-related protein 1"/>
    <property type="match status" value="1"/>
</dbReference>
<dbReference type="InterPro" id="IPR034113">
    <property type="entry name" value="SCP_GAPR1-like"/>
</dbReference>
<evidence type="ECO:0000313" key="11">
    <source>
        <dbReference type="Proteomes" id="UP000663866"/>
    </source>
</evidence>
<dbReference type="EMBL" id="CAJNOV010005537">
    <property type="protein sequence ID" value="CAF1213367.1"/>
    <property type="molecule type" value="Genomic_DNA"/>
</dbReference>
<evidence type="ECO:0000313" key="3">
    <source>
        <dbReference type="EMBL" id="CAF1213367.1"/>
    </source>
</evidence>
<dbReference type="Pfam" id="PF00188">
    <property type="entry name" value="CAP"/>
    <property type="match status" value="1"/>
</dbReference>
<dbReference type="SMART" id="SM00198">
    <property type="entry name" value="SCP"/>
    <property type="match status" value="1"/>
</dbReference>
<dbReference type="Gene3D" id="3.40.33.10">
    <property type="entry name" value="CAP"/>
    <property type="match status" value="1"/>
</dbReference>
<dbReference type="EMBL" id="CAJOBF010007747">
    <property type="protein sequence ID" value="CAF4240303.1"/>
    <property type="molecule type" value="Genomic_DNA"/>
</dbReference>
<dbReference type="CDD" id="cd05382">
    <property type="entry name" value="CAP_GAPR1-like"/>
    <property type="match status" value="1"/>
</dbReference>
<sequence>MCKHTNILIFGLLFTVLFIKSAISTEGDDKSDSDSDDLAVRDDNGSDEIVEKVGKALRADQSLSGLFQKRQSFTDAQRQFQKQALDAHNVYRARHCAQPLVLDDALSRSAQNYAQTLAYYNIFQHSGTRGVGENLYMSSGGAAVKLWYDEIKQYNFNSGGFSMSTGHFTQVVWKGSQKLGMGVAYSNGGRSAYVVAQYTPPGNYIGQFTANVRPQNSC</sequence>
<evidence type="ECO:0000313" key="5">
    <source>
        <dbReference type="EMBL" id="CAF2234992.1"/>
    </source>
</evidence>
<dbReference type="AlphaFoldDB" id="A0A814XFI7"/>